<accession>A0A562SSX2</accession>
<dbReference type="InterPro" id="IPR032508">
    <property type="entry name" value="FecR_C"/>
</dbReference>
<evidence type="ECO:0000313" key="5">
    <source>
        <dbReference type="Proteomes" id="UP000316778"/>
    </source>
</evidence>
<gene>
    <name evidence="4" type="ORF">LX66_4717</name>
</gene>
<feature type="domain" description="FecR protein" evidence="2">
    <location>
        <begin position="185"/>
        <end position="278"/>
    </location>
</feature>
<feature type="transmembrane region" description="Helical" evidence="1">
    <location>
        <begin position="92"/>
        <end position="111"/>
    </location>
</feature>
<dbReference type="Gene3D" id="3.55.50.30">
    <property type="match status" value="1"/>
</dbReference>
<name>A0A562SSX2_CHIJA</name>
<sequence>MASRMDPDYIFWMMIQRLTGTLDREDAQYLNRLLERDPSVRDTWHRLLDRFSAEDIAGHMMRFNQEAYWQDMQLPEHLPARSRRSFLPVSRVWAWAAILIVLAGAGGYLFFNTRSSRQAAGASRPTTTIPAGAVQLELAGGPVIDLSVPGEAIQAGGVILHATSGSLAYTATDPALPAASGNNILRVPAGCDYQLVLSDGTQVWLNAATEIRFPFTFTGPTREITLNGEAYLKVAQDAGRPFIVHTPRSAVQVLGTEFNVNTYDTGQVKVALVAGAVKLQAAAAAVIITPGQEAVYTTRRKGITIQGFDEEEALSWRQGIYCFNDATIAEMCRVLPRWYGIPVVLDDAALAQRRFQGVLERRKPVTVFLDLLKELHILDHYFDEEGTLHLVQPGPAPSS</sequence>
<evidence type="ECO:0000313" key="4">
    <source>
        <dbReference type="EMBL" id="TWI84351.1"/>
    </source>
</evidence>
<dbReference type="Gene3D" id="2.60.120.1440">
    <property type="match status" value="1"/>
</dbReference>
<dbReference type="InterPro" id="IPR006860">
    <property type="entry name" value="FecR"/>
</dbReference>
<dbReference type="PANTHER" id="PTHR30273">
    <property type="entry name" value="PERIPLASMIC SIGNAL SENSOR AND SIGMA FACTOR ACTIVATOR FECR-RELATED"/>
    <property type="match status" value="1"/>
</dbReference>
<dbReference type="Pfam" id="PF04773">
    <property type="entry name" value="FecR"/>
    <property type="match status" value="1"/>
</dbReference>
<evidence type="ECO:0000259" key="2">
    <source>
        <dbReference type="Pfam" id="PF04773"/>
    </source>
</evidence>
<dbReference type="Proteomes" id="UP000316778">
    <property type="component" value="Unassembled WGS sequence"/>
</dbReference>
<comment type="caution">
    <text evidence="4">The sequence shown here is derived from an EMBL/GenBank/DDBJ whole genome shotgun (WGS) entry which is preliminary data.</text>
</comment>
<dbReference type="EMBL" id="VLLG01000005">
    <property type="protein sequence ID" value="TWI84351.1"/>
    <property type="molecule type" value="Genomic_DNA"/>
</dbReference>
<keyword evidence="1" id="KW-0472">Membrane</keyword>
<dbReference type="InterPro" id="IPR012373">
    <property type="entry name" value="Ferrdict_sens_TM"/>
</dbReference>
<evidence type="ECO:0000256" key="1">
    <source>
        <dbReference type="SAM" id="Phobius"/>
    </source>
</evidence>
<dbReference type="AlphaFoldDB" id="A0A562SSX2"/>
<dbReference type="RefSeq" id="WP_145717934.1">
    <property type="nucleotide sequence ID" value="NZ_BAAAFY010000002.1"/>
</dbReference>
<keyword evidence="5" id="KW-1185">Reference proteome</keyword>
<evidence type="ECO:0000259" key="3">
    <source>
        <dbReference type="Pfam" id="PF16344"/>
    </source>
</evidence>
<dbReference type="OrthoDB" id="643697at2"/>
<protein>
    <submittedName>
        <fullName evidence="4">FecR family protein</fullName>
    </submittedName>
</protein>
<dbReference type="Pfam" id="PF16344">
    <property type="entry name" value="FecR_C"/>
    <property type="match status" value="1"/>
</dbReference>
<reference evidence="4 5" key="1">
    <citation type="journal article" date="2013" name="Stand. Genomic Sci.">
        <title>Genomic Encyclopedia of Type Strains, Phase I: The one thousand microbial genomes (KMG-I) project.</title>
        <authorList>
            <person name="Kyrpides N.C."/>
            <person name="Woyke T."/>
            <person name="Eisen J.A."/>
            <person name="Garrity G."/>
            <person name="Lilburn T.G."/>
            <person name="Beck B.J."/>
            <person name="Whitman W.B."/>
            <person name="Hugenholtz P."/>
            <person name="Klenk H.P."/>
        </authorList>
    </citation>
    <scope>NUCLEOTIDE SEQUENCE [LARGE SCALE GENOMIC DNA]</scope>
    <source>
        <strain evidence="4 5">DSM 13484</strain>
    </source>
</reference>
<dbReference type="PANTHER" id="PTHR30273:SF2">
    <property type="entry name" value="PROTEIN FECR"/>
    <property type="match status" value="1"/>
</dbReference>
<dbReference type="GO" id="GO:0016989">
    <property type="term" value="F:sigma factor antagonist activity"/>
    <property type="evidence" value="ECO:0007669"/>
    <property type="project" value="TreeGrafter"/>
</dbReference>
<organism evidence="4 5">
    <name type="scientific">Chitinophaga japonensis</name>
    <name type="common">Flexibacter japonensis</name>
    <dbReference type="NCBI Taxonomy" id="104662"/>
    <lineage>
        <taxon>Bacteria</taxon>
        <taxon>Pseudomonadati</taxon>
        <taxon>Bacteroidota</taxon>
        <taxon>Chitinophagia</taxon>
        <taxon>Chitinophagales</taxon>
        <taxon>Chitinophagaceae</taxon>
        <taxon>Chitinophaga</taxon>
    </lineage>
</organism>
<proteinExistence type="predicted"/>
<feature type="domain" description="Protein FecR C-terminal" evidence="3">
    <location>
        <begin position="321"/>
        <end position="376"/>
    </location>
</feature>
<keyword evidence="1" id="KW-1133">Transmembrane helix</keyword>
<keyword evidence="1" id="KW-0812">Transmembrane</keyword>